<dbReference type="Proteomes" id="UP000182998">
    <property type="component" value="Unassembled WGS sequence"/>
</dbReference>
<dbReference type="NCBIfam" id="TIGR00044">
    <property type="entry name" value="YggS family pyridoxal phosphate-dependent enzyme"/>
    <property type="match status" value="1"/>
</dbReference>
<gene>
    <name evidence="6" type="primary">yggS</name>
    <name evidence="6" type="ORF">LMI_2645</name>
    <name evidence="7" type="ORF">SAMN02982997_02413</name>
</gene>
<dbReference type="PROSITE" id="PS01211">
    <property type="entry name" value="UPF0001"/>
    <property type="match status" value="1"/>
</dbReference>
<name>A0A098GK67_LEGMI</name>
<dbReference type="Pfam" id="PF01168">
    <property type="entry name" value="Ala_racemase_N"/>
    <property type="match status" value="1"/>
</dbReference>
<dbReference type="CDD" id="cd06824">
    <property type="entry name" value="PLPDE_III_Yggs_like"/>
    <property type="match status" value="1"/>
</dbReference>
<reference evidence="7 9" key="3">
    <citation type="submission" date="2016-10" db="EMBL/GenBank/DDBJ databases">
        <authorList>
            <person name="Varghese N."/>
            <person name="Submissions S."/>
        </authorList>
    </citation>
    <scope>NUCLEOTIDE SEQUENCE [LARGE SCALE GENOMIC DNA]</scope>
    <source>
        <strain evidence="7 9">ATCC 33218</strain>
    </source>
</reference>
<keyword evidence="1 2" id="KW-0663">Pyridoxal phosphate</keyword>
<evidence type="ECO:0000313" key="8">
    <source>
        <dbReference type="Proteomes" id="UP000032414"/>
    </source>
</evidence>
<dbReference type="STRING" id="451.B6N58_02975"/>
<evidence type="ECO:0000256" key="3">
    <source>
        <dbReference type="PIRSR" id="PIRSR004848-1"/>
    </source>
</evidence>
<evidence type="ECO:0000313" key="6">
    <source>
        <dbReference type="EMBL" id="CEG61901.1"/>
    </source>
</evidence>
<dbReference type="InterPro" id="IPR001608">
    <property type="entry name" value="Ala_racemase_N"/>
</dbReference>
<dbReference type="FunFam" id="3.20.20.10:FF:000018">
    <property type="entry name" value="Pyridoxal phosphate homeostasis protein"/>
    <property type="match status" value="1"/>
</dbReference>
<evidence type="ECO:0000259" key="5">
    <source>
        <dbReference type="Pfam" id="PF01168"/>
    </source>
</evidence>
<dbReference type="Gene3D" id="3.20.20.10">
    <property type="entry name" value="Alanine racemase"/>
    <property type="match status" value="1"/>
</dbReference>
<comment type="similarity">
    <text evidence="2 4">Belongs to the pyridoxal phosphate-binding protein YggS/PROSC family.</text>
</comment>
<comment type="cofactor">
    <cofactor evidence="3">
        <name>pyridoxal 5'-phosphate</name>
        <dbReference type="ChEBI" id="CHEBI:597326"/>
    </cofactor>
</comment>
<comment type="function">
    <text evidence="2">Pyridoxal 5'-phosphate (PLP)-binding protein, which is involved in PLP homeostasis.</text>
</comment>
<dbReference type="InterPro" id="IPR029066">
    <property type="entry name" value="PLP-binding_barrel"/>
</dbReference>
<dbReference type="EMBL" id="LN614830">
    <property type="protein sequence ID" value="CEG61901.1"/>
    <property type="molecule type" value="Genomic_DNA"/>
</dbReference>
<keyword evidence="9" id="KW-1185">Reference proteome</keyword>
<dbReference type="PANTHER" id="PTHR10146">
    <property type="entry name" value="PROLINE SYNTHETASE CO-TRANSCRIBED BACTERIAL HOMOLOG PROTEIN"/>
    <property type="match status" value="1"/>
</dbReference>
<reference evidence="8" key="1">
    <citation type="submission" date="2014-09" db="EMBL/GenBank/DDBJ databases">
        <authorList>
            <person name="Gomez-Valero L."/>
        </authorList>
    </citation>
    <scope>NUCLEOTIDE SEQUENCE [LARGE SCALE GENOMIC DNA]</scope>
    <source>
        <strain evidence="8">ATCC33218</strain>
    </source>
</reference>
<reference evidence="6" key="2">
    <citation type="submission" date="2014-09" db="EMBL/GenBank/DDBJ databases">
        <authorList>
            <person name="GOMEZ-VALERO Laura"/>
        </authorList>
    </citation>
    <scope>NUCLEOTIDE SEQUENCE</scope>
    <source>
        <strain evidence="6">ATCC33218</strain>
    </source>
</reference>
<dbReference type="HAMAP" id="MF_02087">
    <property type="entry name" value="PLP_homeostasis"/>
    <property type="match status" value="1"/>
</dbReference>
<evidence type="ECO:0000256" key="4">
    <source>
        <dbReference type="RuleBase" id="RU004514"/>
    </source>
</evidence>
<evidence type="ECO:0000256" key="1">
    <source>
        <dbReference type="ARBA" id="ARBA00022898"/>
    </source>
</evidence>
<dbReference type="RefSeq" id="WP_045100063.1">
    <property type="nucleotide sequence ID" value="NZ_CP020614.1"/>
</dbReference>
<dbReference type="AlphaFoldDB" id="A0A098GK67"/>
<organism evidence="6 8">
    <name type="scientific">Legionella micdadei</name>
    <name type="common">Tatlockia micdadei</name>
    <dbReference type="NCBI Taxonomy" id="451"/>
    <lineage>
        <taxon>Bacteria</taxon>
        <taxon>Pseudomonadati</taxon>
        <taxon>Pseudomonadota</taxon>
        <taxon>Gammaproteobacteria</taxon>
        <taxon>Legionellales</taxon>
        <taxon>Legionellaceae</taxon>
        <taxon>Legionella</taxon>
    </lineage>
</organism>
<dbReference type="KEGG" id="tmc:LMI_2645"/>
<evidence type="ECO:0000313" key="7">
    <source>
        <dbReference type="EMBL" id="SCY66505.1"/>
    </source>
</evidence>
<accession>A0A098GK67</accession>
<dbReference type="InterPro" id="IPR011078">
    <property type="entry name" value="PyrdxlP_homeostasis"/>
</dbReference>
<evidence type="ECO:0000313" key="9">
    <source>
        <dbReference type="Proteomes" id="UP000182998"/>
    </source>
</evidence>
<dbReference type="SUPFAM" id="SSF51419">
    <property type="entry name" value="PLP-binding barrel"/>
    <property type="match status" value="1"/>
</dbReference>
<dbReference type="EMBL" id="FMVN01000013">
    <property type="protein sequence ID" value="SCY66505.1"/>
    <property type="molecule type" value="Genomic_DNA"/>
</dbReference>
<dbReference type="PATRIC" id="fig|451.8.peg.2616"/>
<feature type="domain" description="Alanine racemase N-terminal" evidence="5">
    <location>
        <begin position="24"/>
        <end position="226"/>
    </location>
</feature>
<proteinExistence type="inferred from homology"/>
<dbReference type="Proteomes" id="UP000032414">
    <property type="component" value="Chromosome I"/>
</dbReference>
<evidence type="ECO:0000256" key="2">
    <source>
        <dbReference type="HAMAP-Rule" id="MF_02087"/>
    </source>
</evidence>
<dbReference type="PIRSF" id="PIRSF004848">
    <property type="entry name" value="YBL036c_PLPDEIII"/>
    <property type="match status" value="1"/>
</dbReference>
<dbReference type="HOGENOM" id="CLU_059988_0_1_6"/>
<protein>
    <recommendedName>
        <fullName evidence="2">Pyridoxal phosphate homeostasis protein</fullName>
        <shortName evidence="2">PLP homeostasis protein</shortName>
    </recommendedName>
</protein>
<dbReference type="PANTHER" id="PTHR10146:SF14">
    <property type="entry name" value="PYRIDOXAL PHOSPHATE HOMEOSTASIS PROTEIN"/>
    <property type="match status" value="1"/>
</dbReference>
<feature type="modified residue" description="N6-(pyridoxal phosphate)lysine" evidence="2 3">
    <location>
        <position position="35"/>
    </location>
</feature>
<dbReference type="GO" id="GO:0030170">
    <property type="term" value="F:pyridoxal phosphate binding"/>
    <property type="evidence" value="ECO:0007669"/>
    <property type="project" value="UniProtKB-UniRule"/>
</dbReference>
<sequence>MTIAERVAQIQQLIAATAESCQRSPKEIQLLAVSKGQPAHVIEEAVAAGVYHIGENYLQEAKAKIHALKHLPICWHFIGPIQSNKTQDIAQGFSWVHSVSREKIAQLLAHHRPAHQPELNVCLQVNLDEEGTKSGVSPDQLHELALIVHQLPRLKLRGLMAIPKPQLGEQQQYESLLRLTKLFHQLNQTQGLNMDTLSMGMTDDLVAAIRAGSTMVRIGRAIFGERSK</sequence>